<dbReference type="Proteomes" id="UP000265618">
    <property type="component" value="Unassembled WGS sequence"/>
</dbReference>
<keyword evidence="2" id="KW-1185">Reference proteome</keyword>
<evidence type="ECO:0000313" key="1">
    <source>
        <dbReference type="EMBL" id="GCA65488.1"/>
    </source>
</evidence>
<sequence length="16" mass="1898">DENITLTPAQQQQQQR</sequence>
<feature type="non-terminal residue" evidence="1">
    <location>
        <position position="1"/>
    </location>
</feature>
<comment type="caution">
    <text evidence="1">The sequence shown here is derived from an EMBL/GenBank/DDBJ whole genome shotgun (WGS) entry which is preliminary data.</text>
</comment>
<reference evidence="1 2" key="1">
    <citation type="journal article" date="2018" name="PLoS ONE">
        <title>The draft genome of Kipferlia bialata reveals reductive genome evolution in fornicate parasites.</title>
        <authorList>
            <person name="Tanifuji G."/>
            <person name="Takabayashi S."/>
            <person name="Kume K."/>
            <person name="Takagi M."/>
            <person name="Nakayama T."/>
            <person name="Kamikawa R."/>
            <person name="Inagaki Y."/>
            <person name="Hashimoto T."/>
        </authorList>
    </citation>
    <scope>NUCLEOTIDE SEQUENCE [LARGE SCALE GENOMIC DNA]</scope>
    <source>
        <strain evidence="1">NY0173</strain>
    </source>
</reference>
<dbReference type="EMBL" id="BDIP01011317">
    <property type="protein sequence ID" value="GCA65488.1"/>
    <property type="molecule type" value="Genomic_DNA"/>
</dbReference>
<organism evidence="1 2">
    <name type="scientific">Kipferlia bialata</name>
    <dbReference type="NCBI Taxonomy" id="797122"/>
    <lineage>
        <taxon>Eukaryota</taxon>
        <taxon>Metamonada</taxon>
        <taxon>Carpediemonas-like organisms</taxon>
        <taxon>Kipferlia</taxon>
    </lineage>
</organism>
<name>A0A391P430_9EUKA</name>
<gene>
    <name evidence="1" type="ORF">KIPB_017235</name>
</gene>
<evidence type="ECO:0000313" key="2">
    <source>
        <dbReference type="Proteomes" id="UP000265618"/>
    </source>
</evidence>
<proteinExistence type="predicted"/>
<dbReference type="AlphaFoldDB" id="A0A391P430"/>
<accession>A0A391P430</accession>
<protein>
    <submittedName>
        <fullName evidence="1">Uncharacterized protein</fullName>
    </submittedName>
</protein>